<reference evidence="5" key="1">
    <citation type="submission" date="2025-08" db="UniProtKB">
        <authorList>
            <consortium name="Ensembl"/>
        </authorList>
    </citation>
    <scope>IDENTIFICATION</scope>
</reference>
<sequence>MRSRSNSLEDSDVRPARRRSDAGCRSSERGQPPGRGDGRREKARDLTRDDLVFLLSLLEGELQARDEVITVLKADKVDPALLEAKYGFRDALQEDLREDVYQRPMEELDKLVQQQQQYEKRMLQQLLQLEESHQEAVRRLEDEERNHGDFMRKSDDLTNLLEHDRERLKLLLSQEKSYRERLEAESSDRATALQSELSKLKTFTLTVVDERQRLAEELRLQTEKNLDLSSAHSRLQEELSSAHSRLKEEELKASSLQDELSSAHSRLKEEELKASHLEDLSSAHFRLKEAELKASCLEEELSSAHSRLKEEELKSSNLQGKLSSANSRLKEEELKSSRLQDELSSAHSRLQEDRSSAHSRLHEELSSAHSQLHEELSSTHSRLKEEELKSSRLQEELNSAHSRLKEEELKSSHLQEELNSAHSRLKEEELKHQEEIKELETAAGLSGNSISELEELRRRVLEMEGKDEELARVEDQCGDLDRKLKKEAELSAALKREVEKLSGRMAELEQLEREFNRSREEVGVWRQSLEAEQELSAVLKQEVDTLRAKVGELEAAEGRLGQAEQDLRADLARIKAAAERSKVTEEDSVLKRKLVQQEVRSREMGRELEAMTLELERYRRVSRSLRPGRSGRRLADLLAASKAVQTDDVTFDPRWENKAAVENGTVCEEAGINGDQEAMNGKNILQSGVKVTFDPAGQVKLTPDPGCINKAVANRKWCDETGINGDLKAENLKNVIESGVKVTFDPAGQVNLTPDPGYNNMVGAINRKLYEESEEKWINGDLEAVNGNHVKVTFDPAGQINLTSDPRCNSPIVTFDPAGHVKLTPDPGRNNMAAKVNGKLYEAVANGNHVKLTSDPKCNNAPAVNGNHLKVTTSDPGRAPSFTSTAVIPTRKRVAVIQNPMSPPPSPPATVVGGVTTDDGRIHVRLGGGACNMIISPAHPPTHRPAQVTVSTVCDPRHPWQPSPSPSPTQNKIN</sequence>
<feature type="region of interest" description="Disordered" evidence="3">
    <location>
        <begin position="953"/>
        <end position="974"/>
    </location>
</feature>
<dbReference type="Ensembl" id="ENSSFAT00005002879.1">
    <property type="protein sequence ID" value="ENSSFAP00005002659.1"/>
    <property type="gene ID" value="ENSSFAG00005001874.1"/>
</dbReference>
<evidence type="ECO:0000259" key="4">
    <source>
        <dbReference type="Pfam" id="PF09727"/>
    </source>
</evidence>
<dbReference type="AlphaFoldDB" id="A0A672FVJ0"/>
<keyword evidence="6" id="KW-1185">Reference proteome</keyword>
<keyword evidence="1 2" id="KW-0175">Coiled coil</keyword>
<dbReference type="PANTHER" id="PTHR23166:SF4">
    <property type="entry name" value="FILAMIN A-INTERACTING PROTEIN 1-LIKE"/>
    <property type="match status" value="1"/>
</dbReference>
<feature type="coiled-coil region" evidence="2">
    <location>
        <begin position="123"/>
        <end position="185"/>
    </location>
</feature>
<reference evidence="5" key="2">
    <citation type="submission" date="2025-09" db="UniProtKB">
        <authorList>
            <consortium name="Ensembl"/>
        </authorList>
    </citation>
    <scope>IDENTIFICATION</scope>
</reference>
<dbReference type="Pfam" id="PF09727">
    <property type="entry name" value="CortBP2"/>
    <property type="match status" value="1"/>
</dbReference>
<dbReference type="InterPro" id="IPR050719">
    <property type="entry name" value="Cortactin-Actin_Reg"/>
</dbReference>
<evidence type="ECO:0000256" key="1">
    <source>
        <dbReference type="ARBA" id="ARBA00023054"/>
    </source>
</evidence>
<feature type="compositionally biased region" description="Polar residues" evidence="3">
    <location>
        <begin position="315"/>
        <end position="327"/>
    </location>
</feature>
<accession>A0A672FVJ0</accession>
<feature type="domain" description="Cortactin-binding protein-2 N-terminal" evidence="4">
    <location>
        <begin position="45"/>
        <end position="213"/>
    </location>
</feature>
<dbReference type="Proteomes" id="UP000472267">
    <property type="component" value="Unassembled WGS sequence"/>
</dbReference>
<name>A0A672FVJ0_SALFA</name>
<dbReference type="PANTHER" id="PTHR23166">
    <property type="entry name" value="FILAMIN/GPBP-INTERACTING PROTEIN"/>
    <property type="match status" value="1"/>
</dbReference>
<feature type="region of interest" description="Disordered" evidence="3">
    <location>
        <begin position="231"/>
        <end position="258"/>
    </location>
</feature>
<feature type="compositionally biased region" description="Basic and acidic residues" evidence="3">
    <location>
        <begin position="349"/>
        <end position="395"/>
    </location>
</feature>
<evidence type="ECO:0000256" key="2">
    <source>
        <dbReference type="SAM" id="Coils"/>
    </source>
</evidence>
<feature type="region of interest" description="Disordered" evidence="3">
    <location>
        <begin position="1"/>
        <end position="43"/>
    </location>
</feature>
<evidence type="ECO:0000313" key="6">
    <source>
        <dbReference type="Proteomes" id="UP000472267"/>
    </source>
</evidence>
<feature type="compositionally biased region" description="Basic and acidic residues" evidence="3">
    <location>
        <begin position="11"/>
        <end position="28"/>
    </location>
</feature>
<dbReference type="InterPro" id="IPR019131">
    <property type="entry name" value="Cortactin-binding_p2_N"/>
</dbReference>
<evidence type="ECO:0000256" key="3">
    <source>
        <dbReference type="SAM" id="MobiDB-lite"/>
    </source>
</evidence>
<feature type="compositionally biased region" description="Basic and acidic residues" evidence="3">
    <location>
        <begin position="328"/>
        <end position="341"/>
    </location>
</feature>
<feature type="compositionally biased region" description="Polar residues" evidence="3">
    <location>
        <begin position="231"/>
        <end position="243"/>
    </location>
</feature>
<evidence type="ECO:0000313" key="5">
    <source>
        <dbReference type="Ensembl" id="ENSSFAP00005002659.1"/>
    </source>
</evidence>
<protein>
    <recommendedName>
        <fullName evidence="4">Cortactin-binding protein-2 N-terminal domain-containing protein</fullName>
    </recommendedName>
</protein>
<organism evidence="5 6">
    <name type="scientific">Salarias fasciatus</name>
    <name type="common">Jewelled blenny</name>
    <name type="synonym">Blennius fasciatus</name>
    <dbReference type="NCBI Taxonomy" id="181472"/>
    <lineage>
        <taxon>Eukaryota</taxon>
        <taxon>Metazoa</taxon>
        <taxon>Chordata</taxon>
        <taxon>Craniata</taxon>
        <taxon>Vertebrata</taxon>
        <taxon>Euteleostomi</taxon>
        <taxon>Actinopterygii</taxon>
        <taxon>Neopterygii</taxon>
        <taxon>Teleostei</taxon>
        <taxon>Neoteleostei</taxon>
        <taxon>Acanthomorphata</taxon>
        <taxon>Ovalentaria</taxon>
        <taxon>Blenniimorphae</taxon>
        <taxon>Blenniiformes</taxon>
        <taxon>Blennioidei</taxon>
        <taxon>Blenniidae</taxon>
        <taxon>Salariinae</taxon>
        <taxon>Salarias</taxon>
    </lineage>
</organism>
<proteinExistence type="predicted"/>
<dbReference type="InParanoid" id="A0A672FVJ0"/>
<feature type="compositionally biased region" description="Basic and acidic residues" evidence="3">
    <location>
        <begin position="403"/>
        <end position="416"/>
    </location>
</feature>
<gene>
    <name evidence="5" type="primary">LOC115383585</name>
</gene>
<feature type="region of interest" description="Disordered" evidence="3">
    <location>
        <begin position="306"/>
        <end position="420"/>
    </location>
</feature>